<dbReference type="OrthoDB" id="72471at2"/>
<evidence type="ECO:0000313" key="2">
    <source>
        <dbReference type="Proteomes" id="UP000425817"/>
    </source>
</evidence>
<gene>
    <name evidence="1" type="ORF">GOQ09_15865</name>
</gene>
<proteinExistence type="predicted"/>
<dbReference type="AlphaFoldDB" id="A0A6I6HJB5"/>
<dbReference type="EMBL" id="CP046622">
    <property type="protein sequence ID" value="QGW82961.1"/>
    <property type="molecule type" value="Genomic_DNA"/>
</dbReference>
<dbReference type="Proteomes" id="UP000425817">
    <property type="component" value="Chromosome"/>
</dbReference>
<accession>A0A6I6HJB5</accession>
<sequence>MSPPEFINTRRVPVSQFPHERPILFSASMVRALLDGSKTQTRRVVKPRRDRGIGCDLAPHEIAGEINGGDFTNAVYGAPGERLWVRESWQGPLIDSDLFEQHGGDMAPFRKPDYCRYAADGGPRPEYLDADDRLRQGWKPGIHMFRWASRITLEITGVRIERLQYITEADALAEGTPGGHGTVPGYGYAATPVEHYRWLWESLNAAGRPVLPADPQAKRYCRVKAWLDKHPDTTSWAANPWVWVVEFRRLEK</sequence>
<reference evidence="1 2" key="1">
    <citation type="submission" date="2019-12" db="EMBL/GenBank/DDBJ databases">
        <title>Hybrid Genome Assemblies of two High G+C Isolates from Undergraduate Microbiology Courses.</title>
        <authorList>
            <person name="Ne Ville C.J."/>
            <person name="Enright D."/>
            <person name="Hernandez I."/>
            <person name="Dodsworth J."/>
            <person name="Orwin P.M."/>
        </authorList>
    </citation>
    <scope>NUCLEOTIDE SEQUENCE [LARGE SCALE GENOMIC DNA]</scope>
    <source>
        <strain evidence="1 2">CSUSB</strain>
    </source>
</reference>
<dbReference type="RefSeq" id="WP_157614391.1">
    <property type="nucleotide sequence ID" value="NZ_CP046622.1"/>
</dbReference>
<organism evidence="1 2">
    <name type="scientific">Variovorax paradoxus</name>
    <dbReference type="NCBI Taxonomy" id="34073"/>
    <lineage>
        <taxon>Bacteria</taxon>
        <taxon>Pseudomonadati</taxon>
        <taxon>Pseudomonadota</taxon>
        <taxon>Betaproteobacteria</taxon>
        <taxon>Burkholderiales</taxon>
        <taxon>Comamonadaceae</taxon>
        <taxon>Variovorax</taxon>
    </lineage>
</organism>
<evidence type="ECO:0000313" key="1">
    <source>
        <dbReference type="EMBL" id="QGW82961.1"/>
    </source>
</evidence>
<name>A0A6I6HJB5_VARPD</name>
<protein>
    <submittedName>
        <fullName evidence="1">Morphogenetic protein</fullName>
    </submittedName>
</protein>